<dbReference type="PANTHER" id="PTHR28181">
    <property type="entry name" value="UPF0655 PROTEIN YCR015C"/>
    <property type="match status" value="1"/>
</dbReference>
<reference evidence="1" key="1">
    <citation type="submission" date="2020-05" db="EMBL/GenBank/DDBJ databases">
        <title>Phylogenomic resolution of chytrid fungi.</title>
        <authorList>
            <person name="Stajich J.E."/>
            <person name="Amses K."/>
            <person name="Simmons R."/>
            <person name="Seto K."/>
            <person name="Myers J."/>
            <person name="Bonds A."/>
            <person name="Quandt C.A."/>
            <person name="Barry K."/>
            <person name="Liu P."/>
            <person name="Grigoriev I."/>
            <person name="Longcore J.E."/>
            <person name="James T.Y."/>
        </authorList>
    </citation>
    <scope>NUCLEOTIDE SEQUENCE</scope>
    <source>
        <strain evidence="1">JEL0476</strain>
    </source>
</reference>
<dbReference type="AlphaFoldDB" id="A0AAD5Y1P1"/>
<keyword evidence="2" id="KW-1185">Reference proteome</keyword>
<accession>A0AAD5Y1P1</accession>
<protein>
    <submittedName>
        <fullName evidence="1">Uncharacterized protein</fullName>
    </submittedName>
</protein>
<evidence type="ECO:0000313" key="2">
    <source>
        <dbReference type="Proteomes" id="UP001211065"/>
    </source>
</evidence>
<feature type="non-terminal residue" evidence="1">
    <location>
        <position position="1"/>
    </location>
</feature>
<comment type="caution">
    <text evidence="1">The sequence shown here is derived from an EMBL/GenBank/DDBJ whole genome shotgun (WGS) entry which is preliminary data.</text>
</comment>
<gene>
    <name evidence="1" type="ORF">HK099_001816</name>
</gene>
<dbReference type="InterPro" id="IPR050849">
    <property type="entry name" value="HAD-like_hydrolase_phosphatase"/>
</dbReference>
<dbReference type="PANTHER" id="PTHR28181:SF1">
    <property type="entry name" value="COLD TOLERANCE PROTEIN 1"/>
    <property type="match status" value="1"/>
</dbReference>
<sequence length="245" mass="28535">TITSENTIQYLASLFPYYKNNPNNQSNSSDFGANWKDFDDYRVEKLKVLEATAKDISHFKNEILDVQDTDVIEKEKVLDFLYMFYYQFREAEIDSIQLFEEKKVLKGLNSVELFESGKLIKTRSNFNHFFGNFLNYKAKKNCNITLYINSLNWSKDLIRGCLYNHCQNNENNIKKVGKSYLIEETNINSPNFIFEKLNDSYYVTSGLVQGEIYNTCDKLKFQKELDSDGKGIIYVGDSEGDFLAL</sequence>
<dbReference type="EMBL" id="JADGJW010000156">
    <property type="protein sequence ID" value="KAJ3222852.1"/>
    <property type="molecule type" value="Genomic_DNA"/>
</dbReference>
<evidence type="ECO:0000313" key="1">
    <source>
        <dbReference type="EMBL" id="KAJ3222852.1"/>
    </source>
</evidence>
<name>A0AAD5Y1P1_9FUNG</name>
<dbReference type="Proteomes" id="UP001211065">
    <property type="component" value="Unassembled WGS sequence"/>
</dbReference>
<organism evidence="1 2">
    <name type="scientific">Clydaea vesicula</name>
    <dbReference type="NCBI Taxonomy" id="447962"/>
    <lineage>
        <taxon>Eukaryota</taxon>
        <taxon>Fungi</taxon>
        <taxon>Fungi incertae sedis</taxon>
        <taxon>Chytridiomycota</taxon>
        <taxon>Chytridiomycota incertae sedis</taxon>
        <taxon>Chytridiomycetes</taxon>
        <taxon>Lobulomycetales</taxon>
        <taxon>Lobulomycetaceae</taxon>
        <taxon>Clydaea</taxon>
    </lineage>
</organism>
<proteinExistence type="predicted"/>